<dbReference type="GO" id="GO:0055085">
    <property type="term" value="P:transmembrane transport"/>
    <property type="evidence" value="ECO:0007669"/>
    <property type="project" value="InterPro"/>
</dbReference>
<evidence type="ECO:0000256" key="4">
    <source>
        <dbReference type="ARBA" id="ARBA00022692"/>
    </source>
</evidence>
<dbReference type="SUPFAM" id="SSF161098">
    <property type="entry name" value="MetI-like"/>
    <property type="match status" value="1"/>
</dbReference>
<dbReference type="PANTHER" id="PTHR43386">
    <property type="entry name" value="OLIGOPEPTIDE TRANSPORT SYSTEM PERMEASE PROTEIN APPC"/>
    <property type="match status" value="1"/>
</dbReference>
<gene>
    <name evidence="9" type="ORF">NBH21_20260</name>
</gene>
<evidence type="ECO:0000256" key="6">
    <source>
        <dbReference type="ARBA" id="ARBA00023136"/>
    </source>
</evidence>
<protein>
    <submittedName>
        <fullName evidence="9">ABC transporter permease</fullName>
    </submittedName>
</protein>
<feature type="transmembrane region" description="Helical" evidence="7">
    <location>
        <begin position="215"/>
        <end position="236"/>
    </location>
</feature>
<dbReference type="PANTHER" id="PTHR43386:SF25">
    <property type="entry name" value="PEPTIDE ABC TRANSPORTER PERMEASE PROTEIN"/>
    <property type="match status" value="1"/>
</dbReference>
<dbReference type="RefSeq" id="WP_250914293.1">
    <property type="nucleotide sequence ID" value="NZ_JAMXLX010000007.1"/>
</dbReference>
<keyword evidence="6 7" id="KW-0472">Membrane</keyword>
<keyword evidence="2 7" id="KW-0813">Transport</keyword>
<feature type="transmembrane region" description="Helical" evidence="7">
    <location>
        <begin position="138"/>
        <end position="163"/>
    </location>
</feature>
<comment type="similarity">
    <text evidence="7">Belongs to the binding-protein-dependent transport system permease family.</text>
</comment>
<dbReference type="GO" id="GO:0005886">
    <property type="term" value="C:plasma membrane"/>
    <property type="evidence" value="ECO:0007669"/>
    <property type="project" value="UniProtKB-SubCell"/>
</dbReference>
<proteinExistence type="inferred from homology"/>
<sequence length="293" mass="31520">MTVFDTDPSDLIPARRHLVIARLRRIPGVTALALLIILVYAAVALLAPFLAPHGEAEVVSAQPFLPWSAEFPFGTDQLGRDVLSRLLYGARNSTGIAFITTALAFVTGASLGLVSAIAPRWVDHTLSTVADMLMSIPQLIFALILLALFGSSIPSIILIIALLNATQIYRLSRSSARNTAALDFVEFARLRGEGIGWIASREILPNVLPTLIAEFGLRFCFVFLTISALSFLGLGIQPPSADWGTMVREGATFISYGDITPLVPAAAIAVLTVSVNFVVDWFLDIASGLKDER</sequence>
<keyword evidence="5 7" id="KW-1133">Transmembrane helix</keyword>
<dbReference type="Gene3D" id="1.10.3720.10">
    <property type="entry name" value="MetI-like"/>
    <property type="match status" value="1"/>
</dbReference>
<evidence type="ECO:0000256" key="7">
    <source>
        <dbReference type="RuleBase" id="RU363032"/>
    </source>
</evidence>
<evidence type="ECO:0000256" key="5">
    <source>
        <dbReference type="ARBA" id="ARBA00022989"/>
    </source>
</evidence>
<comment type="subcellular location">
    <subcellularLocation>
        <location evidence="1 7">Cell membrane</location>
        <topology evidence="1 7">Multi-pass membrane protein</topology>
    </subcellularLocation>
</comment>
<evidence type="ECO:0000256" key="1">
    <source>
        <dbReference type="ARBA" id="ARBA00004651"/>
    </source>
</evidence>
<evidence type="ECO:0000256" key="3">
    <source>
        <dbReference type="ARBA" id="ARBA00022475"/>
    </source>
</evidence>
<dbReference type="InterPro" id="IPR000515">
    <property type="entry name" value="MetI-like"/>
</dbReference>
<evidence type="ECO:0000313" key="9">
    <source>
        <dbReference type="EMBL" id="MCO5959120.1"/>
    </source>
</evidence>
<dbReference type="InterPro" id="IPR035906">
    <property type="entry name" value="MetI-like_sf"/>
</dbReference>
<organism evidence="9 10">
    <name type="scientific">Ciceribacter sichuanensis</name>
    <dbReference type="NCBI Taxonomy" id="2949647"/>
    <lineage>
        <taxon>Bacteria</taxon>
        <taxon>Pseudomonadati</taxon>
        <taxon>Pseudomonadota</taxon>
        <taxon>Alphaproteobacteria</taxon>
        <taxon>Hyphomicrobiales</taxon>
        <taxon>Rhizobiaceae</taxon>
        <taxon>Ciceribacter</taxon>
    </lineage>
</organism>
<evidence type="ECO:0000259" key="8">
    <source>
        <dbReference type="PROSITE" id="PS50928"/>
    </source>
</evidence>
<dbReference type="CDD" id="cd06261">
    <property type="entry name" value="TM_PBP2"/>
    <property type="match status" value="1"/>
</dbReference>
<dbReference type="InterPro" id="IPR050366">
    <property type="entry name" value="BP-dependent_transpt_permease"/>
</dbReference>
<dbReference type="Proteomes" id="UP001155380">
    <property type="component" value="Unassembled WGS sequence"/>
</dbReference>
<reference evidence="9" key="1">
    <citation type="submission" date="2022-06" db="EMBL/GenBank/DDBJ databases">
        <authorList>
            <person name="Sun Q."/>
        </authorList>
    </citation>
    <scope>NUCLEOTIDE SEQUENCE</scope>
    <source>
        <strain evidence="9">S101</strain>
    </source>
</reference>
<keyword evidence="4 7" id="KW-0812">Transmembrane</keyword>
<feature type="domain" description="ABC transmembrane type-1" evidence="8">
    <location>
        <begin position="90"/>
        <end position="283"/>
    </location>
</feature>
<name>A0AAJ1F6N6_9HYPH</name>
<keyword evidence="3" id="KW-1003">Cell membrane</keyword>
<accession>A0AAJ1F6N6</accession>
<evidence type="ECO:0000256" key="2">
    <source>
        <dbReference type="ARBA" id="ARBA00022448"/>
    </source>
</evidence>
<feature type="transmembrane region" description="Helical" evidence="7">
    <location>
        <begin position="95"/>
        <end position="118"/>
    </location>
</feature>
<feature type="transmembrane region" description="Helical" evidence="7">
    <location>
        <begin position="262"/>
        <end position="283"/>
    </location>
</feature>
<dbReference type="Pfam" id="PF00528">
    <property type="entry name" value="BPD_transp_1"/>
    <property type="match status" value="1"/>
</dbReference>
<comment type="caution">
    <text evidence="9">The sequence shown here is derived from an EMBL/GenBank/DDBJ whole genome shotgun (WGS) entry which is preliminary data.</text>
</comment>
<dbReference type="EMBL" id="JAMXLX010000007">
    <property type="protein sequence ID" value="MCO5959120.1"/>
    <property type="molecule type" value="Genomic_DNA"/>
</dbReference>
<feature type="transmembrane region" description="Helical" evidence="7">
    <location>
        <begin position="31"/>
        <end position="51"/>
    </location>
</feature>
<evidence type="ECO:0000313" key="10">
    <source>
        <dbReference type="Proteomes" id="UP001155380"/>
    </source>
</evidence>
<dbReference type="AlphaFoldDB" id="A0AAJ1F6N6"/>
<dbReference type="PROSITE" id="PS50928">
    <property type="entry name" value="ABC_TM1"/>
    <property type="match status" value="1"/>
</dbReference>